<dbReference type="InterPro" id="IPR008271">
    <property type="entry name" value="Ser/Thr_kinase_AS"/>
</dbReference>
<dbReference type="PANTHER" id="PTHR24057">
    <property type="entry name" value="GLYCOGEN SYNTHASE KINASE-3 ALPHA"/>
    <property type="match status" value="1"/>
</dbReference>
<dbReference type="PROSITE" id="PS00108">
    <property type="entry name" value="PROTEIN_KINASE_ST"/>
    <property type="match status" value="1"/>
</dbReference>
<evidence type="ECO:0000256" key="3">
    <source>
        <dbReference type="ARBA" id="ARBA00022679"/>
    </source>
</evidence>
<dbReference type="GO" id="GO:0032436">
    <property type="term" value="P:positive regulation of proteasomal ubiquitin-dependent protein catabolic process"/>
    <property type="evidence" value="ECO:0007669"/>
    <property type="project" value="TreeGrafter"/>
</dbReference>
<evidence type="ECO:0000256" key="4">
    <source>
        <dbReference type="ARBA" id="ARBA00022741"/>
    </source>
</evidence>
<evidence type="ECO:0000256" key="2">
    <source>
        <dbReference type="ARBA" id="ARBA00022527"/>
    </source>
</evidence>
<feature type="compositionally biased region" description="Basic and acidic residues" evidence="7">
    <location>
        <begin position="328"/>
        <end position="337"/>
    </location>
</feature>
<dbReference type="InterPro" id="IPR050591">
    <property type="entry name" value="GSK-3"/>
</dbReference>
<keyword evidence="3" id="KW-0808">Transferase</keyword>
<dbReference type="GO" id="GO:0005524">
    <property type="term" value="F:ATP binding"/>
    <property type="evidence" value="ECO:0007669"/>
    <property type="project" value="UniProtKB-KW"/>
</dbReference>
<name>A0A7I4Y3G4_HAECO</name>
<dbReference type="GO" id="GO:0005634">
    <property type="term" value="C:nucleus"/>
    <property type="evidence" value="ECO:0007669"/>
    <property type="project" value="TreeGrafter"/>
</dbReference>
<feature type="region of interest" description="Disordered" evidence="7">
    <location>
        <begin position="328"/>
        <end position="350"/>
    </location>
</feature>
<dbReference type="GO" id="GO:0004674">
    <property type="term" value="F:protein serine/threonine kinase activity"/>
    <property type="evidence" value="ECO:0007669"/>
    <property type="project" value="UniProtKB-KW"/>
</dbReference>
<proteinExistence type="inferred from homology"/>
<evidence type="ECO:0000256" key="7">
    <source>
        <dbReference type="SAM" id="MobiDB-lite"/>
    </source>
</evidence>
<evidence type="ECO:0000259" key="8">
    <source>
        <dbReference type="PROSITE" id="PS50011"/>
    </source>
</evidence>
<evidence type="ECO:0000313" key="10">
    <source>
        <dbReference type="WBParaSite" id="HCON_00050290-00001"/>
    </source>
</evidence>
<dbReference type="GO" id="GO:0030154">
    <property type="term" value="P:cell differentiation"/>
    <property type="evidence" value="ECO:0007669"/>
    <property type="project" value="TreeGrafter"/>
</dbReference>
<dbReference type="OrthoDB" id="5792074at2759"/>
<evidence type="ECO:0000256" key="5">
    <source>
        <dbReference type="ARBA" id="ARBA00022777"/>
    </source>
</evidence>
<dbReference type="SMART" id="SM00220">
    <property type="entry name" value="S_TKc"/>
    <property type="match status" value="1"/>
</dbReference>
<dbReference type="WBParaSite" id="HCON_00050290-00001">
    <property type="protein sequence ID" value="HCON_00050290-00001"/>
    <property type="gene ID" value="HCON_00050290"/>
</dbReference>
<dbReference type="InterPro" id="IPR000719">
    <property type="entry name" value="Prot_kinase_dom"/>
</dbReference>
<evidence type="ECO:0000256" key="1">
    <source>
        <dbReference type="ARBA" id="ARBA00005527"/>
    </source>
</evidence>
<dbReference type="Gene3D" id="1.10.510.10">
    <property type="entry name" value="Transferase(Phosphotransferase) domain 1"/>
    <property type="match status" value="1"/>
</dbReference>
<dbReference type="GO" id="GO:0090090">
    <property type="term" value="P:negative regulation of canonical Wnt signaling pathway"/>
    <property type="evidence" value="ECO:0007669"/>
    <property type="project" value="TreeGrafter"/>
</dbReference>
<evidence type="ECO:0000313" key="9">
    <source>
        <dbReference type="Proteomes" id="UP000025227"/>
    </source>
</evidence>
<feature type="domain" description="Protein kinase" evidence="8">
    <location>
        <begin position="22"/>
        <end position="305"/>
    </location>
</feature>
<dbReference type="Proteomes" id="UP000025227">
    <property type="component" value="Unplaced"/>
</dbReference>
<dbReference type="GO" id="GO:0007165">
    <property type="term" value="P:signal transduction"/>
    <property type="evidence" value="ECO:0007669"/>
    <property type="project" value="TreeGrafter"/>
</dbReference>
<dbReference type="InterPro" id="IPR011009">
    <property type="entry name" value="Kinase-like_dom_sf"/>
</dbReference>
<accession>A0A7I4Y3G4</accession>
<reference evidence="10" key="1">
    <citation type="submission" date="2020-12" db="UniProtKB">
        <authorList>
            <consortium name="WormBaseParasite"/>
        </authorList>
    </citation>
    <scope>IDENTIFICATION</scope>
    <source>
        <strain evidence="10">MHco3</strain>
    </source>
</reference>
<dbReference type="Gene3D" id="3.30.200.20">
    <property type="entry name" value="Phosphorylase Kinase, domain 1"/>
    <property type="match status" value="1"/>
</dbReference>
<comment type="similarity">
    <text evidence="1">Belongs to the protein kinase superfamily. CMGC Ser/Thr protein kinase family. GSK-3 subfamily.</text>
</comment>
<dbReference type="OMA" id="FGCEKFT"/>
<keyword evidence="5" id="KW-0418">Kinase</keyword>
<keyword evidence="4" id="KW-0547">Nucleotide-binding</keyword>
<keyword evidence="6" id="KW-0067">ATP-binding</keyword>
<dbReference type="GO" id="GO:0005829">
    <property type="term" value="C:cytosol"/>
    <property type="evidence" value="ECO:0007669"/>
    <property type="project" value="TreeGrafter"/>
</dbReference>
<dbReference type="PROSITE" id="PS50011">
    <property type="entry name" value="PROTEIN_KINASE_DOM"/>
    <property type="match status" value="1"/>
</dbReference>
<dbReference type="Pfam" id="PF00069">
    <property type="entry name" value="Pkinase"/>
    <property type="match status" value="1"/>
</dbReference>
<sequence length="350" mass="39263">MGVITAYRVHGKGEGDEVKLNIQGERVCGSGRFSNVYLADLIEPETRKVAIKNSWEPKNVAVAKDQVYPEIEVLSHIPPHPNVVTLLYHFTRKIDKQVIHCLVLDYFPDDVQKLREKGIRFDTLDAQLYSYQLFSAVNCLCNCKIIHLDIKPSNLVLNHAEGVLKLADFGNAVHFGTVGTSPYQVTRYYRPPELLFGSTILTPAIDVWSAACVTYDFITTRPLFKGRNSEDQVKIIVSVLGYPTAEEVKAMASSRPRVHRSTGRGLDKYVGADFDAIALSLLRDVLVYDPSKRKTAAEVLKHDYFEPLRQMPPPKRSNGNAIPPLAMDRWRVLSKEADEGEDDSPTHGNN</sequence>
<dbReference type="SUPFAM" id="SSF56112">
    <property type="entry name" value="Protein kinase-like (PK-like)"/>
    <property type="match status" value="1"/>
</dbReference>
<keyword evidence="2" id="KW-0723">Serine/threonine-protein kinase</keyword>
<organism evidence="9 10">
    <name type="scientific">Haemonchus contortus</name>
    <name type="common">Barber pole worm</name>
    <dbReference type="NCBI Taxonomy" id="6289"/>
    <lineage>
        <taxon>Eukaryota</taxon>
        <taxon>Metazoa</taxon>
        <taxon>Ecdysozoa</taxon>
        <taxon>Nematoda</taxon>
        <taxon>Chromadorea</taxon>
        <taxon>Rhabditida</taxon>
        <taxon>Rhabditina</taxon>
        <taxon>Rhabditomorpha</taxon>
        <taxon>Strongyloidea</taxon>
        <taxon>Trichostrongylidae</taxon>
        <taxon>Haemonchus</taxon>
    </lineage>
</organism>
<keyword evidence="9" id="KW-1185">Reference proteome</keyword>
<dbReference type="AlphaFoldDB" id="A0A7I4Y3G4"/>
<dbReference type="GO" id="GO:0070507">
    <property type="term" value="P:regulation of microtubule cytoskeleton organization"/>
    <property type="evidence" value="ECO:0007669"/>
    <property type="project" value="TreeGrafter"/>
</dbReference>
<protein>
    <submittedName>
        <fullName evidence="10">Protein kinase domain-containing protein</fullName>
    </submittedName>
</protein>
<evidence type="ECO:0000256" key="6">
    <source>
        <dbReference type="ARBA" id="ARBA00022840"/>
    </source>
</evidence>
<dbReference type="PANTHER" id="PTHR24057:SF18">
    <property type="entry name" value="SERINE_THREONINE-PROTEIN KINASE R03D7.5-RELATED"/>
    <property type="match status" value="1"/>
</dbReference>
<dbReference type="GO" id="GO:0030424">
    <property type="term" value="C:axon"/>
    <property type="evidence" value="ECO:0007669"/>
    <property type="project" value="TreeGrafter"/>
</dbReference>